<gene>
    <name evidence="1" type="ORF">G5B42_10990</name>
</gene>
<keyword evidence="1" id="KW-0282">Flagellum</keyword>
<dbReference type="InterPro" id="IPR009384">
    <property type="entry name" value="SwrD-like"/>
</dbReference>
<dbReference type="Proteomes" id="UP000657177">
    <property type="component" value="Unassembled WGS sequence"/>
</dbReference>
<protein>
    <submittedName>
        <fullName evidence="1">Flagellar FlbD family protein</fullName>
    </submittedName>
</protein>
<accession>A0A8J6I401</accession>
<dbReference type="Pfam" id="PF06289">
    <property type="entry name" value="FlbD"/>
    <property type="match status" value="1"/>
</dbReference>
<name>A0A8J6I401_9FIRM</name>
<comment type="caution">
    <text evidence="1">The sequence shown here is derived from an EMBL/GenBank/DDBJ whole genome shotgun (WGS) entry which is preliminary data.</text>
</comment>
<reference evidence="1" key="1">
    <citation type="submission" date="2020-06" db="EMBL/GenBank/DDBJ databases">
        <title>Novel chitinolytic bacterium.</title>
        <authorList>
            <person name="Ungkulpasvich U."/>
            <person name="Kosugi A."/>
            <person name="Uke A."/>
        </authorList>
    </citation>
    <scope>NUCLEOTIDE SEQUENCE</scope>
    <source>
        <strain evidence="1">UUS1-1</strain>
    </source>
</reference>
<evidence type="ECO:0000313" key="2">
    <source>
        <dbReference type="Proteomes" id="UP000657177"/>
    </source>
</evidence>
<sequence length="73" mass="8497">MIKVTRFSGEEFWVNPHLIEFMEETPDTVISLVTGKKVVVKESATEIREKIIAYRRQLDEGGREWVSTENRGE</sequence>
<dbReference type="EMBL" id="JAAKDE010000044">
    <property type="protein sequence ID" value="MBA2134054.1"/>
    <property type="molecule type" value="Genomic_DNA"/>
</dbReference>
<keyword evidence="1" id="KW-0966">Cell projection</keyword>
<organism evidence="1 2">
    <name type="scientific">Capillibacterium thermochitinicola</name>
    <dbReference type="NCBI Taxonomy" id="2699427"/>
    <lineage>
        <taxon>Bacteria</taxon>
        <taxon>Bacillati</taxon>
        <taxon>Bacillota</taxon>
        <taxon>Capillibacterium</taxon>
    </lineage>
</organism>
<proteinExistence type="predicted"/>
<keyword evidence="2" id="KW-1185">Reference proteome</keyword>
<dbReference type="PANTHER" id="PTHR39185">
    <property type="entry name" value="SWARMING MOTILITY PROTEIN SWRD"/>
    <property type="match status" value="1"/>
</dbReference>
<dbReference type="AlphaFoldDB" id="A0A8J6I401"/>
<evidence type="ECO:0000313" key="1">
    <source>
        <dbReference type="EMBL" id="MBA2134054.1"/>
    </source>
</evidence>
<dbReference type="PANTHER" id="PTHR39185:SF1">
    <property type="entry name" value="SWARMING MOTILITY PROTEIN SWRD"/>
    <property type="match status" value="1"/>
</dbReference>
<keyword evidence="1" id="KW-0969">Cilium</keyword>